<evidence type="ECO:0000313" key="2">
    <source>
        <dbReference type="EMBL" id="TYR30916.1"/>
    </source>
</evidence>
<protein>
    <recommendedName>
        <fullName evidence="1">RepB-like DNA primase domain-containing protein</fullName>
    </recommendedName>
</protein>
<dbReference type="Gene3D" id="3.30.70.1790">
    <property type="entry name" value="RepB DNA-primase, N-terminal domain"/>
    <property type="match status" value="1"/>
</dbReference>
<evidence type="ECO:0000259" key="1">
    <source>
        <dbReference type="Pfam" id="PF16793"/>
    </source>
</evidence>
<evidence type="ECO:0000313" key="3">
    <source>
        <dbReference type="Proteomes" id="UP000323258"/>
    </source>
</evidence>
<feature type="domain" description="RepB-like DNA primase" evidence="1">
    <location>
        <begin position="130"/>
        <end position="240"/>
    </location>
</feature>
<dbReference type="Pfam" id="PF16793">
    <property type="entry name" value="RepB_primase"/>
    <property type="match status" value="1"/>
</dbReference>
<reference evidence="2 3" key="1">
    <citation type="submission" date="2019-08" db="EMBL/GenBank/DDBJ databases">
        <authorList>
            <person name="Seo Y.L."/>
        </authorList>
    </citation>
    <scope>NUCLEOTIDE SEQUENCE [LARGE SCALE GENOMIC DNA]</scope>
    <source>
        <strain evidence="2 3">MaA-C15</strain>
    </source>
</reference>
<comment type="caution">
    <text evidence="2">The sequence shown here is derived from an EMBL/GenBank/DDBJ whole genome shotgun (WGS) entry which is preliminary data.</text>
</comment>
<name>A0A5D4GQA3_9HYPH</name>
<reference evidence="2 3" key="2">
    <citation type="submission" date="2019-09" db="EMBL/GenBank/DDBJ databases">
        <title>Mesorhizobium sp. MaA-C15 isolated from Microcystis aeruginosa.</title>
        <authorList>
            <person name="Jeong S.E."/>
            <person name="Jin H.M."/>
            <person name="Jeon C.O."/>
        </authorList>
    </citation>
    <scope>NUCLEOTIDE SEQUENCE [LARGE SCALE GENOMIC DNA]</scope>
    <source>
        <strain evidence="2 3">MaA-C15</strain>
    </source>
</reference>
<gene>
    <name evidence="2" type="ORF">FY036_15810</name>
</gene>
<accession>A0A5D4GQA3</accession>
<dbReference type="EMBL" id="VSZS01000065">
    <property type="protein sequence ID" value="TYR30916.1"/>
    <property type="molecule type" value="Genomic_DNA"/>
</dbReference>
<keyword evidence="3" id="KW-1185">Reference proteome</keyword>
<sequence>MDARGSSLNCCFCCIIYAQAHSRSASRFMLSGLSAGPDTGGTGGSPMAARARPIGVCMTQPTFDLDGARRHLSALTGEPDPVVAFQLFSDADKTNTRLARGLHGRLDDVLPRLTEAQRHGCGVFVSVNETDGRARRKENMRHARALFLDMDGAPLPDTWTVEPHLVVASSCHDGVSKFQCWWFVQPTTKWDVWQKTERALVERYGGDPKCTLTTQVGRLAGFYHLKRPAHPWQVRIVHDAGDVARHTLDDLVEAFGFDLSAITLPRAPHVNAGDRPPPNGWDADFDVLAARRLVSDPDNWTATSDGAVSIYQMACRLRDLGISQGLAVELIREHVPVFPDAWPDDHVERKTAHAYRYGQNDAGVSSLEADRLHFANAFSDDDLLRRVDAEEKARAAAMFGRKVSDHA</sequence>
<proteinExistence type="predicted"/>
<dbReference type="AlphaFoldDB" id="A0A5D4GQA3"/>
<dbReference type="Proteomes" id="UP000323258">
    <property type="component" value="Unassembled WGS sequence"/>
</dbReference>
<organism evidence="2 3">
    <name type="scientific">Neoaquamicrobium microcysteis</name>
    <dbReference type="NCBI Taxonomy" id="2682781"/>
    <lineage>
        <taxon>Bacteria</taxon>
        <taxon>Pseudomonadati</taxon>
        <taxon>Pseudomonadota</taxon>
        <taxon>Alphaproteobacteria</taxon>
        <taxon>Hyphomicrobiales</taxon>
        <taxon>Phyllobacteriaceae</taxon>
        <taxon>Neoaquamicrobium</taxon>
    </lineage>
</organism>
<dbReference type="InterPro" id="IPR039459">
    <property type="entry name" value="RepB-like_DNA_primase_dom"/>
</dbReference>